<evidence type="ECO:0000313" key="10">
    <source>
        <dbReference type="Ensembl" id="ENSMMDP00005027519.1"/>
    </source>
</evidence>
<evidence type="ECO:0000259" key="8">
    <source>
        <dbReference type="SMART" id="SM00809"/>
    </source>
</evidence>
<proteinExistence type="inferred from homology"/>
<dbReference type="InterPro" id="IPR015151">
    <property type="entry name" value="B-adaptin_app_sub_C"/>
</dbReference>
<reference evidence="10" key="1">
    <citation type="submission" date="2019-06" db="EMBL/GenBank/DDBJ databases">
        <authorList>
            <consortium name="Wellcome Sanger Institute Data Sharing"/>
        </authorList>
    </citation>
    <scope>NUCLEOTIDE SEQUENCE [LARGE SCALE GENOMIC DNA]</scope>
</reference>
<dbReference type="FunFam" id="3.30.310.10:FF:000003">
    <property type="entry name" value="AP complex subunit beta"/>
    <property type="match status" value="1"/>
</dbReference>
<protein>
    <recommendedName>
        <fullName evidence="6">AP complex subunit beta</fullName>
    </recommendedName>
</protein>
<accession>A0A667YUN1</accession>
<dbReference type="InterPro" id="IPR026739">
    <property type="entry name" value="AP_beta"/>
</dbReference>
<reference evidence="10" key="3">
    <citation type="submission" date="2025-09" db="UniProtKB">
        <authorList>
            <consortium name="Ensembl"/>
        </authorList>
    </citation>
    <scope>IDENTIFICATION</scope>
</reference>
<dbReference type="SMART" id="SM01020">
    <property type="entry name" value="B2-adapt-app_C"/>
    <property type="match status" value="1"/>
</dbReference>
<dbReference type="FunFam" id="1.25.10.10:FF:000002">
    <property type="entry name" value="AP complex subunit beta"/>
    <property type="match status" value="1"/>
</dbReference>
<dbReference type="GeneTree" id="ENSGT00940000155991"/>
<evidence type="ECO:0000256" key="7">
    <source>
        <dbReference type="SAM" id="MobiDB-lite"/>
    </source>
</evidence>
<dbReference type="InterPro" id="IPR012295">
    <property type="entry name" value="TBP_dom_sf"/>
</dbReference>
<dbReference type="Gene3D" id="1.25.10.10">
    <property type="entry name" value="Leucine-rich Repeat Variant"/>
    <property type="match status" value="1"/>
</dbReference>
<feature type="domain" description="Beta-adaptin appendage C-terminal subdomain" evidence="9">
    <location>
        <begin position="780"/>
        <end position="889"/>
    </location>
</feature>
<evidence type="ECO:0000313" key="11">
    <source>
        <dbReference type="Proteomes" id="UP000472263"/>
    </source>
</evidence>
<dbReference type="InterPro" id="IPR011989">
    <property type="entry name" value="ARM-like"/>
</dbReference>
<gene>
    <name evidence="10" type="primary">AP1B1</name>
    <name evidence="10" type="synonym">ap1b1</name>
</gene>
<dbReference type="Proteomes" id="UP000472263">
    <property type="component" value="Chromosome 9"/>
</dbReference>
<evidence type="ECO:0000256" key="2">
    <source>
        <dbReference type="ARBA" id="ARBA00022448"/>
    </source>
</evidence>
<dbReference type="PANTHER" id="PTHR11134">
    <property type="entry name" value="ADAPTOR COMPLEX SUBUNIT BETA FAMILY MEMBER"/>
    <property type="match status" value="1"/>
</dbReference>
<sequence>IHNLKYFKRTCGEIFELKAELNSDKKEKKKEAVKKVIASMTVGKDVSALFPDVVNCMQTDNLELKKLVYLYLMNYAKSQPDMAIMAVNTFVKDCEDPNPLIRALAVRTMGCIRVDKITEYLCEPLRKCLKDEDPYVRKTAAVCVAKLHDINAQLVEDQGFLDTLKDLISDSNPMSINKLLTALNECTEWGQIFILDCLANYTPRDDRESQSICERVTPRLSHANSAVVLSAVKVLMKFMEMLPKDLDYYGTLLKKLAPPLVTLLSAEPELQYVALRNINLIVQKRPEILKHEMKVFFVKYNDPIYVKLEKLDIMIRLASQANIAQVLAELKEYATEVDVDFVRKAVRAIGRCAIKVEQSAERCVSTLLDLIQTKVNYVVQEAIVVIKDIFRKYPNKYESVIATLCENLDSLDEPEARAAMIWIVGEYAERIDNADELLESFLEGFHDESTQVQLQLLTAIVKLFLKKPTETQELVQQVLSLATQDSDNPDLRDRGYIYWRLLSTDPVAAKEVVLAEKPLISEETDLIEPTLLEELICHIGTLASVYHKPPSAFVEGSRGVQHKRLPARAGSGESAESPDTVSTGGVSEAPPAVIPSQGDLLGDLLNLDLTPPTTTGPPPPTSSMQMGAMDLLGGGLDSLMGDDSEPMGASFGAPPAVMPGSFNAPVSGGLSDLFDLGGGVGMPMGAYVPPKTVWLPAMKAKGLEISGTFARRSGVVQMEMTLTNKAMSVMGDFAIQFNRNSFGLAPAGPLQVLTPFTPNQSIEVTLPLNTVGPVMKMEPLNNLQVVSQVFLATWKDIPNDNESQFQIKDCHLNSDAASNKLQGSNIFTIAKRTVDGQDMLYQSMKLTNGIWILAELKVQAGNPNYTISLKCRAPEVAQSVFQSYEAVLKN</sequence>
<dbReference type="SMART" id="SM00809">
    <property type="entry name" value="Alpha_adaptinC2"/>
    <property type="match status" value="1"/>
</dbReference>
<evidence type="ECO:0000256" key="3">
    <source>
        <dbReference type="ARBA" id="ARBA00022927"/>
    </source>
</evidence>
<dbReference type="InterPro" id="IPR002553">
    <property type="entry name" value="Clathrin/coatomer_adapt-like_N"/>
</dbReference>
<comment type="subcellular location">
    <subcellularLocation>
        <location evidence="5">Endomembrane system</location>
        <topology evidence="5">Peripheral membrane protein</topology>
        <orientation evidence="5">Cytoplasmic side</orientation>
    </subcellularLocation>
</comment>
<evidence type="ECO:0000259" key="9">
    <source>
        <dbReference type="SMART" id="SM01020"/>
    </source>
</evidence>
<keyword evidence="11" id="KW-1185">Reference proteome</keyword>
<dbReference type="Pfam" id="PF09066">
    <property type="entry name" value="B2-adapt-app_C"/>
    <property type="match status" value="1"/>
</dbReference>
<dbReference type="InterPro" id="IPR008152">
    <property type="entry name" value="Clathrin_a/b/g-adaptin_app_Ig"/>
</dbReference>
<feature type="domain" description="Clathrin adaptor alpha/beta/gamma-adaptin appendage Ig-like subdomain" evidence="8">
    <location>
        <begin position="687"/>
        <end position="798"/>
    </location>
</feature>
<dbReference type="PIRSF" id="PIRSF002291">
    <property type="entry name" value="AP_complex_beta"/>
    <property type="match status" value="1"/>
</dbReference>
<name>A0A667YUN1_9TELE</name>
<keyword evidence="4 6" id="KW-0472">Membrane</keyword>
<dbReference type="Ensembl" id="ENSMMDT00005028151.1">
    <property type="protein sequence ID" value="ENSMMDP00005027519.1"/>
    <property type="gene ID" value="ENSMMDG00005004197.1"/>
</dbReference>
<dbReference type="GO" id="GO:0012505">
    <property type="term" value="C:endomembrane system"/>
    <property type="evidence" value="ECO:0007669"/>
    <property type="project" value="UniProtKB-SubCell"/>
</dbReference>
<organism evidence="10 11">
    <name type="scientific">Myripristis murdjan</name>
    <name type="common">pinecone soldierfish</name>
    <dbReference type="NCBI Taxonomy" id="586833"/>
    <lineage>
        <taxon>Eukaryota</taxon>
        <taxon>Metazoa</taxon>
        <taxon>Chordata</taxon>
        <taxon>Craniata</taxon>
        <taxon>Vertebrata</taxon>
        <taxon>Euteleostomi</taxon>
        <taxon>Actinopterygii</taxon>
        <taxon>Neopterygii</taxon>
        <taxon>Teleostei</taxon>
        <taxon>Neoteleostei</taxon>
        <taxon>Acanthomorphata</taxon>
        <taxon>Holocentriformes</taxon>
        <taxon>Holocentridae</taxon>
        <taxon>Myripristis</taxon>
    </lineage>
</organism>
<keyword evidence="3 6" id="KW-0653">Protein transport</keyword>
<evidence type="ECO:0000256" key="4">
    <source>
        <dbReference type="ARBA" id="ARBA00023136"/>
    </source>
</evidence>
<feature type="region of interest" description="Disordered" evidence="7">
    <location>
        <begin position="553"/>
        <end position="624"/>
    </location>
</feature>
<evidence type="ECO:0000256" key="1">
    <source>
        <dbReference type="ARBA" id="ARBA00006613"/>
    </source>
</evidence>
<dbReference type="GO" id="GO:0016192">
    <property type="term" value="P:vesicle-mediated transport"/>
    <property type="evidence" value="ECO:0007669"/>
    <property type="project" value="InterPro"/>
</dbReference>
<dbReference type="Pfam" id="PF01602">
    <property type="entry name" value="Adaptin_N"/>
    <property type="match status" value="2"/>
</dbReference>
<dbReference type="InterPro" id="IPR016024">
    <property type="entry name" value="ARM-type_fold"/>
</dbReference>
<dbReference type="InterPro" id="IPR009028">
    <property type="entry name" value="Coatomer/calthrin_app_sub_C"/>
</dbReference>
<dbReference type="SUPFAM" id="SSF55711">
    <property type="entry name" value="Subdomain of clathrin and coatomer appendage domain"/>
    <property type="match status" value="1"/>
</dbReference>
<dbReference type="AlphaFoldDB" id="A0A667YUN1"/>
<dbReference type="InterPro" id="IPR016342">
    <property type="entry name" value="AP_complex_bsu_1_2_4"/>
</dbReference>
<dbReference type="Gene3D" id="3.30.310.10">
    <property type="entry name" value="TATA-Binding Protein"/>
    <property type="match status" value="1"/>
</dbReference>
<evidence type="ECO:0000256" key="5">
    <source>
        <dbReference type="ARBA" id="ARBA00029433"/>
    </source>
</evidence>
<reference evidence="10" key="2">
    <citation type="submission" date="2025-08" db="UniProtKB">
        <authorList>
            <consortium name="Ensembl"/>
        </authorList>
    </citation>
    <scope>IDENTIFICATION</scope>
</reference>
<dbReference type="SUPFAM" id="SSF49348">
    <property type="entry name" value="Clathrin adaptor appendage domain"/>
    <property type="match status" value="1"/>
</dbReference>
<keyword evidence="2 6" id="KW-0813">Transport</keyword>
<evidence type="ECO:0000256" key="6">
    <source>
        <dbReference type="PIRNR" id="PIRNR002291"/>
    </source>
</evidence>
<dbReference type="InterPro" id="IPR013041">
    <property type="entry name" value="Clathrin_app_Ig-like_sf"/>
</dbReference>
<comment type="similarity">
    <text evidence="1 6">Belongs to the adaptor complexes large subunit family.</text>
</comment>
<feature type="compositionally biased region" description="Low complexity" evidence="7">
    <location>
        <begin position="598"/>
        <end position="613"/>
    </location>
</feature>
<dbReference type="SUPFAM" id="SSF48371">
    <property type="entry name" value="ARM repeat"/>
    <property type="match status" value="1"/>
</dbReference>
<dbReference type="GO" id="GO:0030131">
    <property type="term" value="C:clathrin adaptor complex"/>
    <property type="evidence" value="ECO:0007669"/>
    <property type="project" value="InterPro"/>
</dbReference>
<dbReference type="GO" id="GO:0030276">
    <property type="term" value="F:clathrin binding"/>
    <property type="evidence" value="ECO:0007669"/>
    <property type="project" value="InterPro"/>
</dbReference>
<dbReference type="GO" id="GO:0006886">
    <property type="term" value="P:intracellular protein transport"/>
    <property type="evidence" value="ECO:0007669"/>
    <property type="project" value="InterPro"/>
</dbReference>